<name>S7X6U9_9FLAO</name>
<dbReference type="InterPro" id="IPR036291">
    <property type="entry name" value="NAD(P)-bd_dom_sf"/>
</dbReference>
<dbReference type="EC" id="1.4.1.4" evidence="1"/>
<dbReference type="GO" id="GO:0004354">
    <property type="term" value="F:glutamate dehydrogenase (NADP+) activity"/>
    <property type="evidence" value="ECO:0007669"/>
    <property type="project" value="UniProtKB-EC"/>
</dbReference>
<reference evidence="1 2" key="1">
    <citation type="journal article" date="2013" name="Genome Announc.">
        <title>Draft Genome Sequence of Winogradskyella psychrotolerans RS-3T, Isolated from the Marine Transect of Kongsfjorden, Ny-Alesund, Svalbard, Arctic Ocean.</title>
        <authorList>
            <person name="Kumar Pinnaka A."/>
            <person name="Ara S."/>
            <person name="Singh A."/>
            <person name="Shivaji S."/>
        </authorList>
    </citation>
    <scope>NUCLEOTIDE SEQUENCE [LARGE SCALE GENOMIC DNA]</scope>
    <source>
        <strain evidence="1 2">RS-3</strain>
    </source>
</reference>
<protein>
    <submittedName>
        <fullName evidence="1">NAD-specific glutamate dehydrogenase</fullName>
        <ecNumber evidence="1">1.4.1.2</ecNumber>
        <ecNumber evidence="1">1.4.1.4</ecNumber>
    </submittedName>
</protein>
<dbReference type="GO" id="GO:0004352">
    <property type="term" value="F:glutamate dehydrogenase (NAD+) activity"/>
    <property type="evidence" value="ECO:0007669"/>
    <property type="project" value="UniProtKB-EC"/>
</dbReference>
<dbReference type="PATRIC" id="fig|641526.4.peg.158"/>
<dbReference type="eggNOG" id="COG0334">
    <property type="taxonomic scope" value="Bacteria"/>
</dbReference>
<dbReference type="SUPFAM" id="SSF51735">
    <property type="entry name" value="NAD(P)-binding Rossmann-fold domains"/>
    <property type="match status" value="1"/>
</dbReference>
<evidence type="ECO:0000313" key="2">
    <source>
        <dbReference type="Proteomes" id="UP000014962"/>
    </source>
</evidence>
<proteinExistence type="predicted"/>
<dbReference type="AlphaFoldDB" id="S7X6U9"/>
<dbReference type="EMBL" id="ATMR01000007">
    <property type="protein sequence ID" value="EPR74794.1"/>
    <property type="molecule type" value="Genomic_DNA"/>
</dbReference>
<dbReference type="Gene3D" id="3.40.50.720">
    <property type="entry name" value="NAD(P)-binding Rossmann-like Domain"/>
    <property type="match status" value="1"/>
</dbReference>
<gene>
    <name evidence="1" type="ORF">ADIWIN_0158</name>
</gene>
<evidence type="ECO:0000313" key="1">
    <source>
        <dbReference type="EMBL" id="EPR74794.1"/>
    </source>
</evidence>
<accession>S7X6U9</accession>
<dbReference type="Proteomes" id="UP000014962">
    <property type="component" value="Unassembled WGS sequence"/>
</dbReference>
<comment type="caution">
    <text evidence="1">The sequence shown here is derived from an EMBL/GenBank/DDBJ whole genome shotgun (WGS) entry which is preliminary data.</text>
</comment>
<dbReference type="STRING" id="641526.ADIWIN_0158"/>
<organism evidence="1 2">
    <name type="scientific">Winogradskyella psychrotolerans RS-3</name>
    <dbReference type="NCBI Taxonomy" id="641526"/>
    <lineage>
        <taxon>Bacteria</taxon>
        <taxon>Pseudomonadati</taxon>
        <taxon>Bacteroidota</taxon>
        <taxon>Flavobacteriia</taxon>
        <taxon>Flavobacteriales</taxon>
        <taxon>Flavobacteriaceae</taxon>
        <taxon>Winogradskyella</taxon>
    </lineage>
</organism>
<sequence length="49" mass="5663">MEKLTKKLNGSFNKVYDYSESEGIDMRTAAFCIAIERIEKAYVQRGIFP</sequence>
<keyword evidence="2" id="KW-1185">Reference proteome</keyword>
<keyword evidence="1" id="KW-0560">Oxidoreductase</keyword>
<dbReference type="EC" id="1.4.1.2" evidence="1"/>